<keyword evidence="2" id="KW-1185">Reference proteome</keyword>
<proteinExistence type="predicted"/>
<protein>
    <submittedName>
        <fullName evidence="1">NAD(P)-binding protein</fullName>
    </submittedName>
</protein>
<evidence type="ECO:0000313" key="1">
    <source>
        <dbReference type="EMBL" id="KAF9648819.1"/>
    </source>
</evidence>
<reference evidence="1" key="2">
    <citation type="journal article" date="2020" name="Nat. Commun.">
        <title>Large-scale genome sequencing of mycorrhizal fungi provides insights into the early evolution of symbiotic traits.</title>
        <authorList>
            <person name="Miyauchi S."/>
            <person name="Kiss E."/>
            <person name="Kuo A."/>
            <person name="Drula E."/>
            <person name="Kohler A."/>
            <person name="Sanchez-Garcia M."/>
            <person name="Morin E."/>
            <person name="Andreopoulos B."/>
            <person name="Barry K.W."/>
            <person name="Bonito G."/>
            <person name="Buee M."/>
            <person name="Carver A."/>
            <person name="Chen C."/>
            <person name="Cichocki N."/>
            <person name="Clum A."/>
            <person name="Culley D."/>
            <person name="Crous P.W."/>
            <person name="Fauchery L."/>
            <person name="Girlanda M."/>
            <person name="Hayes R.D."/>
            <person name="Keri Z."/>
            <person name="LaButti K."/>
            <person name="Lipzen A."/>
            <person name="Lombard V."/>
            <person name="Magnuson J."/>
            <person name="Maillard F."/>
            <person name="Murat C."/>
            <person name="Nolan M."/>
            <person name="Ohm R.A."/>
            <person name="Pangilinan J."/>
            <person name="Pereira M.F."/>
            <person name="Perotto S."/>
            <person name="Peter M."/>
            <person name="Pfister S."/>
            <person name="Riley R."/>
            <person name="Sitrit Y."/>
            <person name="Stielow J.B."/>
            <person name="Szollosi G."/>
            <person name="Zifcakova L."/>
            <person name="Stursova M."/>
            <person name="Spatafora J.W."/>
            <person name="Tedersoo L."/>
            <person name="Vaario L.M."/>
            <person name="Yamada A."/>
            <person name="Yan M."/>
            <person name="Wang P."/>
            <person name="Xu J."/>
            <person name="Bruns T."/>
            <person name="Baldrian P."/>
            <person name="Vilgalys R."/>
            <person name="Dunand C."/>
            <person name="Henrissat B."/>
            <person name="Grigoriev I.V."/>
            <person name="Hibbett D."/>
            <person name="Nagy L.G."/>
            <person name="Martin F.M."/>
        </authorList>
    </citation>
    <scope>NUCLEOTIDE SEQUENCE</scope>
    <source>
        <strain evidence="1">P2</strain>
    </source>
</reference>
<dbReference type="Proteomes" id="UP000886501">
    <property type="component" value="Unassembled WGS sequence"/>
</dbReference>
<reference evidence="1" key="1">
    <citation type="submission" date="2019-10" db="EMBL/GenBank/DDBJ databases">
        <authorList>
            <consortium name="DOE Joint Genome Institute"/>
            <person name="Kuo A."/>
            <person name="Miyauchi S."/>
            <person name="Kiss E."/>
            <person name="Drula E."/>
            <person name="Kohler A."/>
            <person name="Sanchez-Garcia M."/>
            <person name="Andreopoulos B."/>
            <person name="Barry K.W."/>
            <person name="Bonito G."/>
            <person name="Buee M."/>
            <person name="Carver A."/>
            <person name="Chen C."/>
            <person name="Cichocki N."/>
            <person name="Clum A."/>
            <person name="Culley D."/>
            <person name="Crous P.W."/>
            <person name="Fauchery L."/>
            <person name="Girlanda M."/>
            <person name="Hayes R."/>
            <person name="Keri Z."/>
            <person name="Labutti K."/>
            <person name="Lipzen A."/>
            <person name="Lombard V."/>
            <person name="Magnuson J."/>
            <person name="Maillard F."/>
            <person name="Morin E."/>
            <person name="Murat C."/>
            <person name="Nolan M."/>
            <person name="Ohm R."/>
            <person name="Pangilinan J."/>
            <person name="Pereira M."/>
            <person name="Perotto S."/>
            <person name="Peter M."/>
            <person name="Riley R."/>
            <person name="Sitrit Y."/>
            <person name="Stielow B."/>
            <person name="Szollosi G."/>
            <person name="Zifcakova L."/>
            <person name="Stursova M."/>
            <person name="Spatafora J.W."/>
            <person name="Tedersoo L."/>
            <person name="Vaario L.-M."/>
            <person name="Yamada A."/>
            <person name="Yan M."/>
            <person name="Wang P."/>
            <person name="Xu J."/>
            <person name="Bruns T."/>
            <person name="Baldrian P."/>
            <person name="Vilgalys R."/>
            <person name="Henrissat B."/>
            <person name="Grigoriev I.V."/>
            <person name="Hibbett D."/>
            <person name="Nagy L.G."/>
            <person name="Martin F.M."/>
        </authorList>
    </citation>
    <scope>NUCLEOTIDE SEQUENCE</scope>
    <source>
        <strain evidence="1">P2</strain>
    </source>
</reference>
<comment type="caution">
    <text evidence="1">The sequence shown here is derived from an EMBL/GenBank/DDBJ whole genome shotgun (WGS) entry which is preliminary data.</text>
</comment>
<organism evidence="1 2">
    <name type="scientific">Thelephora ganbajun</name>
    <name type="common">Ganba fungus</name>
    <dbReference type="NCBI Taxonomy" id="370292"/>
    <lineage>
        <taxon>Eukaryota</taxon>
        <taxon>Fungi</taxon>
        <taxon>Dikarya</taxon>
        <taxon>Basidiomycota</taxon>
        <taxon>Agaricomycotina</taxon>
        <taxon>Agaricomycetes</taxon>
        <taxon>Thelephorales</taxon>
        <taxon>Thelephoraceae</taxon>
        <taxon>Thelephora</taxon>
    </lineage>
</organism>
<gene>
    <name evidence="1" type="ORF">BDM02DRAFT_3114831</name>
</gene>
<accession>A0ACB6ZGX2</accession>
<dbReference type="EMBL" id="MU118007">
    <property type="protein sequence ID" value="KAF9648819.1"/>
    <property type="molecule type" value="Genomic_DNA"/>
</dbReference>
<name>A0ACB6ZGX2_THEGA</name>
<evidence type="ECO:0000313" key="2">
    <source>
        <dbReference type="Proteomes" id="UP000886501"/>
    </source>
</evidence>
<sequence length="345" mass="39235">MSSLVYHRSLLGHVRRPNVSKVDVMWDLLLSVIGYLFCLYHLRNLLDFIWFYFLRPTDTYKKYLSGPRPYALITGATDGIGKALAKELYDKGFNLIIHGRNEEKILSVVNEFENSSSSGGDVKYFVADADRPDVDFEGIAKRFEGLNVTLVVNNVGGIRIRLERFDEWTEEEHLIQVRSNAIFPTLVTRAFLSSLRDTARKRPVLVAFMGSTSDEMAMPRIPLYIASKAYIRKLAPSLHADERFDIPDGRVDGAIDFMHVHLGTVRSGLIVAPVNFWRPSSDVFAKKLIGTFGCGRQYVIPYVGHAVMLKMHRTWPKWYVDRGIQKSVRAHLEREGLSLSGLKKP</sequence>